<dbReference type="InterPro" id="IPR021485">
    <property type="entry name" value="DUF3138"/>
</dbReference>
<feature type="chain" id="PRO_5012578338" description="DUF3138 family protein" evidence="2">
    <location>
        <begin position="26"/>
        <end position="459"/>
    </location>
</feature>
<feature type="coiled-coil region" evidence="1">
    <location>
        <begin position="33"/>
        <end position="60"/>
    </location>
</feature>
<dbReference type="SUPFAM" id="SSF56935">
    <property type="entry name" value="Porins"/>
    <property type="match status" value="1"/>
</dbReference>
<dbReference type="OrthoDB" id="8595088at2"/>
<evidence type="ECO:0000313" key="4">
    <source>
        <dbReference type="Proteomes" id="UP000199729"/>
    </source>
</evidence>
<keyword evidence="1" id="KW-0175">Coiled coil</keyword>
<dbReference type="Proteomes" id="UP000199729">
    <property type="component" value="Chromosome"/>
</dbReference>
<evidence type="ECO:0000256" key="2">
    <source>
        <dbReference type="SAM" id="SignalP"/>
    </source>
</evidence>
<organism evidence="3 4">
    <name type="scientific">Vitreoscilla filiformis</name>
    <dbReference type="NCBI Taxonomy" id="63"/>
    <lineage>
        <taxon>Bacteria</taxon>
        <taxon>Pseudomonadati</taxon>
        <taxon>Pseudomonadota</taxon>
        <taxon>Betaproteobacteria</taxon>
        <taxon>Neisseriales</taxon>
        <taxon>Neisseriaceae</taxon>
        <taxon>Vitreoscilla</taxon>
    </lineage>
</organism>
<evidence type="ECO:0008006" key="5">
    <source>
        <dbReference type="Google" id="ProtNLM"/>
    </source>
</evidence>
<feature type="signal peptide" evidence="2">
    <location>
        <begin position="1"/>
        <end position="25"/>
    </location>
</feature>
<dbReference type="AlphaFoldDB" id="A0A221KG35"/>
<dbReference type="RefSeq" id="WP_089416979.1">
    <property type="nucleotide sequence ID" value="NZ_CP022423.1"/>
</dbReference>
<name>A0A221KG35_VITFI</name>
<dbReference type="EMBL" id="CP022423">
    <property type="protein sequence ID" value="ASM77981.1"/>
    <property type="molecule type" value="Genomic_DNA"/>
</dbReference>
<dbReference type="Pfam" id="PF11336">
    <property type="entry name" value="DUF3138"/>
    <property type="match status" value="1"/>
</dbReference>
<accession>A0A221KG35</accession>
<dbReference type="KEGG" id="vff:VITFI_CDS2203"/>
<sequence>MNPVTTLIRPTVLMLALAAAFPAAAQSAKALTAEEMLKELQILRDRVTVLEQELQAQKAKQAENPPGMTPEQQAEFSRIATKAEATQDSLVDNGLSRLKLSGYIEPAFVYNQRQKRAGFQFLNQSPYGYSYDTSYMGAAVLDIQKETDSGTLWRLTLAPNRSAGMVVDGVSIVQEASVSVPIDGQTRVIAGQLPDWSGYEYMQPTLNPFTSHNLLFDFTLPTAYTGAGVEWKEGKWWVRTALANVNASMRQATERSPAWAFRVDYAKGEFGGWGFASLIGKAPRFYDDASSGETVQKADMAVLLEVDGWFTRGDWTLGGQLSYGQQKNGAIARAADGSFQDSQWYGVSGMVGYSLSPRMQLLARADYLNNSKNGGGLFTYNYADGINGIGPGQNVGDDPQRGANRYALTVGVKYLVNPNTTFKAEYRLDGADRAVFEDVGSGTYKKTNNMVATSMVVNF</sequence>
<dbReference type="InterPro" id="IPR023614">
    <property type="entry name" value="Porin_dom_sf"/>
</dbReference>
<keyword evidence="4" id="KW-1185">Reference proteome</keyword>
<evidence type="ECO:0000256" key="1">
    <source>
        <dbReference type="SAM" id="Coils"/>
    </source>
</evidence>
<protein>
    <recommendedName>
        <fullName evidence="5">DUF3138 family protein</fullName>
    </recommendedName>
</protein>
<reference evidence="3 4" key="1">
    <citation type="submission" date="2017-07" db="EMBL/GenBank/DDBJ databases">
        <title>Complete Genome Sequence of the cosmetic ferment Vitreoscilla filiformis (ATCC15551).</title>
        <authorList>
            <person name="Contreras S."/>
            <person name="Sagory-Zalkind P."/>
            <person name="Blanquart H."/>
            <person name="Iltis A."/>
            <person name="Morand S.C."/>
        </authorList>
    </citation>
    <scope>NUCLEOTIDE SEQUENCE [LARGE SCALE GENOMIC DNA]</scope>
    <source>
        <strain evidence="3 4">ATCC 15551</strain>
    </source>
</reference>
<evidence type="ECO:0000313" key="3">
    <source>
        <dbReference type="EMBL" id="ASM77981.1"/>
    </source>
</evidence>
<gene>
    <name evidence="3" type="ORF">VITFI_CDS2203</name>
</gene>
<keyword evidence="2" id="KW-0732">Signal</keyword>
<dbReference type="Gene3D" id="2.40.160.10">
    <property type="entry name" value="Porin"/>
    <property type="match status" value="1"/>
</dbReference>
<proteinExistence type="predicted"/>